<dbReference type="InterPro" id="IPR013425">
    <property type="entry name" value="Autotrns_rpt"/>
</dbReference>
<dbReference type="EMBL" id="JAQGEF010000002">
    <property type="protein sequence ID" value="MDA3613643.1"/>
    <property type="molecule type" value="Genomic_DNA"/>
</dbReference>
<evidence type="ECO:0000313" key="4">
    <source>
        <dbReference type="EMBL" id="MDA3613643.1"/>
    </source>
</evidence>
<dbReference type="NCBIfam" id="TIGR02601">
    <property type="entry name" value="autotrns_rpt"/>
    <property type="match status" value="1"/>
</dbReference>
<evidence type="ECO:0000313" key="5">
    <source>
        <dbReference type="Proteomes" id="UP001210231"/>
    </source>
</evidence>
<feature type="signal peptide" evidence="2">
    <location>
        <begin position="1"/>
        <end position="32"/>
    </location>
</feature>
<comment type="caution">
    <text evidence="4">The sequence shown here is derived from an EMBL/GenBank/DDBJ whole genome shotgun (WGS) entry which is preliminary data.</text>
</comment>
<sequence>MNHFYSIIKNSLLSRRLSILFLSLLLVSGVAAQIDITVGGAAVTQNFNGMTNTTLPANWKVATNSNYRTVDDFPTSGGTSVGGGLVNTNITTSAAANSYRVGPSTSNISIGGLTSSGGIKSANFYVSLKNNAATAIGKFKISFDVNKFRTGSNSSGYTIQLYYSLNGTSWTNAGSDFKATFSPDASTTANSNASILATTQIVDKELELSSSIAQNAFIYFAWNYSVTAGGTDAGGNAQLLALDNVSLTALAACTTPATPSGSITPLANPACGSTTLHYSGSESNTFWQTSATGTSTTNNVTTDYTLSSSGTMYVRTQSGACWSTAVASSAVTINTAPVITTNPANKTIIGTTNTSFSVANSGNAQSYTWEVNTGSGWTSITDGGVYSTSNSATLNLTNVPFSYNGYKYRATANGIAPCGNSAVSAEALLTVTDPSTQAVTTNAATNIVNTTATLNGNATQVAISPATSERGFVYSITSVNANPLVGGSGVQKVNDGVTGVTAVPYSINVNALQPNTQYTVKAYLYNGSYVYGAAQTFTTLATASHIEFNPAPPSSGNVGQNLTSFSVRALRPDNSVDAEYTGAVTITKTSGAGNISGSLVVNAVAGIATFSNIQFDAVGTYTIGANSGSFTNLTSGNIVLTLQNNNLIEFAGASGCTSGSSGTWQTPANWCGGSIPQANDVALFTGKGTNAVIGFNMNLPASGTTTIAGIYINSTASTDKRIWNSSTTVAGSITVKGAIIDGITNVVINNSGTATFEIANGSARTLGLVLDNTNNNNIVINGSGNLLISTFIAGAVPLTKIGTGTGVLELSGANTYTGLTTVTEGTLQLNRTGGTTLPVTNSVLINGGKLLVSTNQTLSNLTLTSGQLEIASGVTLTINGDFRYVAGTITGAGSLVYGNSSKLVYENTASHTIANEWNASTKEVDLNTTSDLLAAGNLVATKLSLTSGKLTLGANNLTVDQVEGGSETSFIITNGTGTLTVKNVGATAVKFPVGISASSYSPALISNTNTNDFTVKVRTMTDIYGSNPSWSYTNFLNKVWDITPSGTGASANITLYWDVDNVATEEGENFRENTEMLRKVMIHYTGTNWEEYVASTYTSAAGLNSVSFGAITAFSPFGAALEGTNLSVLPVNIKSFAGNKLSQSNVLNWELATETNISKYIVERSFNGIQYAVIGTVNYNASNAGKYSFEDAGVNSIAYYRLRIQNNDGTFSYSKIIMLNRAEVSKLTLTPNPVMNNVFVTFGKLNAKAQLFVTTLNGSIVKQVALAENSVQATIDATALPAGTYIITIKEGNTVQTKKFIKL</sequence>
<dbReference type="Proteomes" id="UP001210231">
    <property type="component" value="Unassembled WGS sequence"/>
</dbReference>
<dbReference type="RefSeq" id="WP_407029971.1">
    <property type="nucleotide sequence ID" value="NZ_JAQGEF010000002.1"/>
</dbReference>
<feature type="chain" id="PRO_5045527664" evidence="2">
    <location>
        <begin position="33"/>
        <end position="1303"/>
    </location>
</feature>
<dbReference type="Pfam" id="PF12951">
    <property type="entry name" value="PATR"/>
    <property type="match status" value="1"/>
</dbReference>
<feature type="domain" description="Secretion system C-terminal sorting" evidence="3">
    <location>
        <begin position="1231"/>
        <end position="1301"/>
    </location>
</feature>
<dbReference type="InterPro" id="IPR026444">
    <property type="entry name" value="Secre_tail"/>
</dbReference>
<dbReference type="Pfam" id="PF18962">
    <property type="entry name" value="Por_Secre_tail"/>
    <property type="match status" value="1"/>
</dbReference>
<name>A0ABT4UFV1_9BACT</name>
<protein>
    <submittedName>
        <fullName evidence="4">T9SS type A sorting domain-containing protein</fullName>
    </submittedName>
</protein>
<evidence type="ECO:0000256" key="1">
    <source>
        <dbReference type="ARBA" id="ARBA00022729"/>
    </source>
</evidence>
<keyword evidence="5" id="KW-1185">Reference proteome</keyword>
<gene>
    <name evidence="4" type="ORF">O3P16_02400</name>
</gene>
<accession>A0ABT4UFV1</accession>
<evidence type="ECO:0000256" key="2">
    <source>
        <dbReference type="SAM" id="SignalP"/>
    </source>
</evidence>
<evidence type="ECO:0000259" key="3">
    <source>
        <dbReference type="Pfam" id="PF18962"/>
    </source>
</evidence>
<dbReference type="NCBIfam" id="TIGR04183">
    <property type="entry name" value="Por_Secre_tail"/>
    <property type="match status" value="1"/>
</dbReference>
<organism evidence="4 5">
    <name type="scientific">Polluticaenibacter yanchengensis</name>
    <dbReference type="NCBI Taxonomy" id="3014562"/>
    <lineage>
        <taxon>Bacteria</taxon>
        <taxon>Pseudomonadati</taxon>
        <taxon>Bacteroidota</taxon>
        <taxon>Chitinophagia</taxon>
        <taxon>Chitinophagales</taxon>
        <taxon>Chitinophagaceae</taxon>
        <taxon>Polluticaenibacter</taxon>
    </lineage>
</organism>
<keyword evidence="1 2" id="KW-0732">Signal</keyword>
<proteinExistence type="predicted"/>
<reference evidence="4 5" key="1">
    <citation type="submission" date="2022-12" db="EMBL/GenBank/DDBJ databases">
        <title>Chitinophagaceae gen. sp. nov., a new member of the family Chitinophagaceae, isolated from soil in a chemical factory.</title>
        <authorList>
            <person name="Ke Z."/>
        </authorList>
    </citation>
    <scope>NUCLEOTIDE SEQUENCE [LARGE SCALE GENOMIC DNA]</scope>
    <source>
        <strain evidence="4 5">LY-5</strain>
    </source>
</reference>